<dbReference type="SUPFAM" id="SSF52317">
    <property type="entry name" value="Class I glutamine amidotransferase-like"/>
    <property type="match status" value="1"/>
</dbReference>
<gene>
    <name evidence="3" type="ORF">SAMN02910414_02160</name>
</gene>
<evidence type="ECO:0000313" key="3">
    <source>
        <dbReference type="EMBL" id="SDY69478.1"/>
    </source>
</evidence>
<evidence type="ECO:0000256" key="1">
    <source>
        <dbReference type="ARBA" id="ARBA00022737"/>
    </source>
</evidence>
<keyword evidence="1" id="KW-0677">Repeat</keyword>
<dbReference type="Proteomes" id="UP000183918">
    <property type="component" value="Unassembled WGS sequence"/>
</dbReference>
<sequence>MSKIGIFMADGCEEIEGLTVVDLLRRASIEVEMISIGDSKMVKGSHGIKFEADKLKTEVDMNSFDGVVLPGGMPGTKNLEKNEFVQETLKKFNNENKLIAAICAAPSVLAGLGLLKGKKATSYPGFDVKMQESVYLENHVVVDGNIITSRGVGTAIEFALEITKYFTDEQTTINLAESIVFQTA</sequence>
<dbReference type="NCBIfam" id="TIGR01383">
    <property type="entry name" value="not_thiJ"/>
    <property type="match status" value="1"/>
</dbReference>
<evidence type="ECO:0000259" key="2">
    <source>
        <dbReference type="Pfam" id="PF01965"/>
    </source>
</evidence>
<organism evidence="3 4">
    <name type="scientific">Lachnobacterium bovis DSM 14045</name>
    <dbReference type="NCBI Taxonomy" id="1122142"/>
    <lineage>
        <taxon>Bacteria</taxon>
        <taxon>Bacillati</taxon>
        <taxon>Bacillota</taxon>
        <taxon>Clostridia</taxon>
        <taxon>Lachnospirales</taxon>
        <taxon>Lachnospiraceae</taxon>
        <taxon>Lachnobacterium</taxon>
    </lineage>
</organism>
<dbReference type="STRING" id="1122142.SAMN02910414_02160"/>
<protein>
    <submittedName>
        <fullName evidence="3">4-methyl-5(B-hydroxyethyl)-thiazole monophosphate biosynthesis</fullName>
    </submittedName>
</protein>
<dbReference type="InterPro" id="IPR050325">
    <property type="entry name" value="Prot/Nucl_acid_deglycase"/>
</dbReference>
<name>A0A1H3LZN3_9FIRM</name>
<dbReference type="Pfam" id="PF01965">
    <property type="entry name" value="DJ-1_PfpI"/>
    <property type="match status" value="1"/>
</dbReference>
<proteinExistence type="predicted"/>
<feature type="domain" description="DJ-1/PfpI" evidence="2">
    <location>
        <begin position="3"/>
        <end position="164"/>
    </location>
</feature>
<dbReference type="InterPro" id="IPR029062">
    <property type="entry name" value="Class_I_gatase-like"/>
</dbReference>
<dbReference type="RefSeq" id="WP_074718835.1">
    <property type="nucleotide sequence ID" value="NZ_FNPG01000029.1"/>
</dbReference>
<dbReference type="FunFam" id="3.40.50.880:FF:000015">
    <property type="entry name" value="Protein DJ-1 homolog C"/>
    <property type="match status" value="1"/>
</dbReference>
<dbReference type="CDD" id="cd03135">
    <property type="entry name" value="GATase1_DJ-1"/>
    <property type="match status" value="1"/>
</dbReference>
<dbReference type="PANTHER" id="PTHR48094">
    <property type="entry name" value="PROTEIN/NUCLEIC ACID DEGLYCASE DJ-1-RELATED"/>
    <property type="match status" value="1"/>
</dbReference>
<dbReference type="InterPro" id="IPR006287">
    <property type="entry name" value="DJ-1"/>
</dbReference>
<dbReference type="InterPro" id="IPR002818">
    <property type="entry name" value="DJ-1/PfpI"/>
</dbReference>
<reference evidence="3 4" key="1">
    <citation type="submission" date="2016-10" db="EMBL/GenBank/DDBJ databases">
        <authorList>
            <person name="de Groot N.N."/>
        </authorList>
    </citation>
    <scope>NUCLEOTIDE SEQUENCE [LARGE SCALE GENOMIC DNA]</scope>
    <source>
        <strain evidence="3 4">DSM 14045</strain>
    </source>
</reference>
<dbReference type="AlphaFoldDB" id="A0A1H3LZN3"/>
<evidence type="ECO:0000313" key="4">
    <source>
        <dbReference type="Proteomes" id="UP000183918"/>
    </source>
</evidence>
<keyword evidence="4" id="KW-1185">Reference proteome</keyword>
<dbReference type="OrthoDB" id="9800516at2"/>
<dbReference type="GO" id="GO:0005737">
    <property type="term" value="C:cytoplasm"/>
    <property type="evidence" value="ECO:0007669"/>
    <property type="project" value="UniProtKB-ARBA"/>
</dbReference>
<dbReference type="Gene3D" id="3.40.50.880">
    <property type="match status" value="1"/>
</dbReference>
<dbReference type="EMBL" id="FNPG01000029">
    <property type="protein sequence ID" value="SDY69478.1"/>
    <property type="molecule type" value="Genomic_DNA"/>
</dbReference>
<accession>A0A1H3LZN3</accession>
<dbReference type="PANTHER" id="PTHR48094:SF12">
    <property type="entry name" value="PARKINSON DISEASE PROTEIN 7 HOMOLOG"/>
    <property type="match status" value="1"/>
</dbReference>